<evidence type="ECO:0000313" key="2">
    <source>
        <dbReference type="EMBL" id="CDZ99774.1"/>
    </source>
</evidence>
<feature type="domain" description="DUF1659" evidence="1">
    <location>
        <begin position="8"/>
        <end position="65"/>
    </location>
</feature>
<dbReference type="OrthoDB" id="2390217at2"/>
<keyword evidence="3" id="KW-1185">Reference proteome</keyword>
<dbReference type="InterPro" id="IPR012454">
    <property type="entry name" value="DUF1659"/>
</dbReference>
<dbReference type="AlphaFoldDB" id="A0A078M0J0"/>
<reference evidence="2 3" key="1">
    <citation type="submission" date="2014-07" db="EMBL/GenBank/DDBJ databases">
        <authorList>
            <person name="Urmite Genomes Urmite Genomes"/>
        </authorList>
    </citation>
    <scope>NUCLEOTIDE SEQUENCE [LARGE SCALE GENOMIC DNA]</scope>
    <source>
        <strain evidence="2 3">13MG44_air</strain>
    </source>
</reference>
<protein>
    <recommendedName>
        <fullName evidence="1">DUF1659 domain-containing protein</fullName>
    </recommendedName>
</protein>
<organism evidence="2 3">
    <name type="scientific">Jeotgalicoccus saudimassiliensis</name>
    <dbReference type="NCBI Taxonomy" id="1461582"/>
    <lineage>
        <taxon>Bacteria</taxon>
        <taxon>Bacillati</taxon>
        <taxon>Bacillota</taxon>
        <taxon>Bacilli</taxon>
        <taxon>Bacillales</taxon>
        <taxon>Staphylococcaceae</taxon>
        <taxon>Jeotgalicoccus</taxon>
    </lineage>
</organism>
<sequence>MIQKLSAKFHYFVLNEAGREVTKQRSLHSLSINTSDDNINKLAEIYENLTGETYSIVEKVVTHVVMK</sequence>
<dbReference type="eggNOG" id="ENOG502ZVA0">
    <property type="taxonomic scope" value="Bacteria"/>
</dbReference>
<dbReference type="Proteomes" id="UP000044136">
    <property type="component" value="Unassembled WGS sequence"/>
</dbReference>
<dbReference type="STRING" id="1461582.BN1048_00648"/>
<accession>A0A078M0J0</accession>
<dbReference type="Pfam" id="PF07872">
    <property type="entry name" value="DUF1659"/>
    <property type="match status" value="1"/>
</dbReference>
<evidence type="ECO:0000259" key="1">
    <source>
        <dbReference type="Pfam" id="PF07872"/>
    </source>
</evidence>
<name>A0A078M0J0_9STAP</name>
<dbReference type="EMBL" id="CCSE01000001">
    <property type="protein sequence ID" value="CDZ99774.1"/>
    <property type="molecule type" value="Genomic_DNA"/>
</dbReference>
<dbReference type="RefSeq" id="WP_035808395.1">
    <property type="nucleotide sequence ID" value="NZ_CCSE01000001.1"/>
</dbReference>
<dbReference type="HOGENOM" id="CLU_2806709_0_0_9"/>
<evidence type="ECO:0000313" key="3">
    <source>
        <dbReference type="Proteomes" id="UP000044136"/>
    </source>
</evidence>
<proteinExistence type="predicted"/>
<gene>
    <name evidence="2" type="ORF">BN1048_00648</name>
</gene>